<gene>
    <name evidence="1" type="ORF">CVT26_000982</name>
</gene>
<accession>A0A409WVX6</accession>
<sequence length="124" mass="13974">MSSTHRPYLISAWRFNVHRSLLTIRVLIHFACNYNIRLVKAHRKALTQLITSSHCLASERLRISGEVPEEAKASSDIFGSVVSAEGMRRMRSTLCFFANAKQYQSVPPMKAAAIRVKNKSDPAE</sequence>
<organism evidence="1 2">
    <name type="scientific">Gymnopilus dilepis</name>
    <dbReference type="NCBI Taxonomy" id="231916"/>
    <lineage>
        <taxon>Eukaryota</taxon>
        <taxon>Fungi</taxon>
        <taxon>Dikarya</taxon>
        <taxon>Basidiomycota</taxon>
        <taxon>Agaricomycotina</taxon>
        <taxon>Agaricomycetes</taxon>
        <taxon>Agaricomycetidae</taxon>
        <taxon>Agaricales</taxon>
        <taxon>Agaricineae</taxon>
        <taxon>Hymenogastraceae</taxon>
        <taxon>Gymnopilus</taxon>
    </lineage>
</organism>
<proteinExistence type="predicted"/>
<evidence type="ECO:0000313" key="2">
    <source>
        <dbReference type="Proteomes" id="UP000284706"/>
    </source>
</evidence>
<name>A0A409WVX6_9AGAR</name>
<reference evidence="1 2" key="1">
    <citation type="journal article" date="2018" name="Evol. Lett.">
        <title>Horizontal gene cluster transfer increased hallucinogenic mushroom diversity.</title>
        <authorList>
            <person name="Reynolds H.T."/>
            <person name="Vijayakumar V."/>
            <person name="Gluck-Thaler E."/>
            <person name="Korotkin H.B."/>
            <person name="Matheny P.B."/>
            <person name="Slot J.C."/>
        </authorList>
    </citation>
    <scope>NUCLEOTIDE SEQUENCE [LARGE SCALE GENOMIC DNA]</scope>
    <source>
        <strain evidence="1 2">SRW20</strain>
    </source>
</reference>
<dbReference type="InParanoid" id="A0A409WVX6"/>
<dbReference type="EMBL" id="NHYE01004718">
    <property type="protein sequence ID" value="PPQ82670.1"/>
    <property type="molecule type" value="Genomic_DNA"/>
</dbReference>
<dbReference type="AlphaFoldDB" id="A0A409WVX6"/>
<protein>
    <submittedName>
        <fullName evidence="1">Uncharacterized protein</fullName>
    </submittedName>
</protein>
<dbReference type="Proteomes" id="UP000284706">
    <property type="component" value="Unassembled WGS sequence"/>
</dbReference>
<evidence type="ECO:0000313" key="1">
    <source>
        <dbReference type="EMBL" id="PPQ82670.1"/>
    </source>
</evidence>
<comment type="caution">
    <text evidence="1">The sequence shown here is derived from an EMBL/GenBank/DDBJ whole genome shotgun (WGS) entry which is preliminary data.</text>
</comment>
<keyword evidence="2" id="KW-1185">Reference proteome</keyword>